<evidence type="ECO:0000256" key="2">
    <source>
        <dbReference type="ARBA" id="ARBA00023002"/>
    </source>
</evidence>
<feature type="transmembrane region" description="Helical" evidence="3">
    <location>
        <begin position="137"/>
        <end position="154"/>
    </location>
</feature>
<keyword evidence="3" id="KW-1133">Transmembrane helix</keyword>
<name>X0ZYV1_9ZZZZ</name>
<dbReference type="Gene3D" id="3.40.109.10">
    <property type="entry name" value="NADH Oxidase"/>
    <property type="match status" value="1"/>
</dbReference>
<evidence type="ECO:0000256" key="3">
    <source>
        <dbReference type="SAM" id="Phobius"/>
    </source>
</evidence>
<organism evidence="5">
    <name type="scientific">marine sediment metagenome</name>
    <dbReference type="NCBI Taxonomy" id="412755"/>
    <lineage>
        <taxon>unclassified sequences</taxon>
        <taxon>metagenomes</taxon>
        <taxon>ecological metagenomes</taxon>
    </lineage>
</organism>
<keyword evidence="3" id="KW-0472">Membrane</keyword>
<evidence type="ECO:0000256" key="1">
    <source>
        <dbReference type="ARBA" id="ARBA00007118"/>
    </source>
</evidence>
<evidence type="ECO:0000259" key="4">
    <source>
        <dbReference type="Pfam" id="PF00881"/>
    </source>
</evidence>
<feature type="transmembrane region" description="Helical" evidence="3">
    <location>
        <begin position="100"/>
        <end position="117"/>
    </location>
</feature>
<feature type="domain" description="Nitroreductase" evidence="4">
    <location>
        <begin position="38"/>
        <end position="78"/>
    </location>
</feature>
<dbReference type="Pfam" id="PF00881">
    <property type="entry name" value="Nitroreductase"/>
    <property type="match status" value="2"/>
</dbReference>
<accession>X0ZYV1</accession>
<dbReference type="InterPro" id="IPR000415">
    <property type="entry name" value="Nitroreductase-like"/>
</dbReference>
<dbReference type="InterPro" id="IPR029479">
    <property type="entry name" value="Nitroreductase"/>
</dbReference>
<dbReference type="EMBL" id="BART01018341">
    <property type="protein sequence ID" value="GAG74744.1"/>
    <property type="molecule type" value="Genomic_DNA"/>
</dbReference>
<dbReference type="PANTHER" id="PTHR43673:SF10">
    <property type="entry name" value="NADH DEHYDROGENASE_NAD(P)H NITROREDUCTASE XCC3605-RELATED"/>
    <property type="match status" value="1"/>
</dbReference>
<feature type="domain" description="Nitroreductase" evidence="4">
    <location>
        <begin position="97"/>
        <end position="152"/>
    </location>
</feature>
<dbReference type="GO" id="GO:0016491">
    <property type="term" value="F:oxidoreductase activity"/>
    <property type="evidence" value="ECO:0007669"/>
    <property type="project" value="UniProtKB-KW"/>
</dbReference>
<comment type="similarity">
    <text evidence="1">Belongs to the nitroreductase family.</text>
</comment>
<comment type="caution">
    <text evidence="5">The sequence shown here is derived from an EMBL/GenBank/DDBJ whole genome shotgun (WGS) entry which is preliminary data.</text>
</comment>
<sequence length="162" mass="18176">MDIYQERYLAHQERKRKILAGDGVTENCTIEGDILNAIEARVSQRIFNDKPIIPADLTKIYESIRLAPSSCNRQAILIKPITLEPDRQQLDTLLIGGKDWLAGAKIILLLFADMTAYKAPAEIEFMPYLDAGVIVENVYLIATVLGIGVCYVCPKIRKENKV</sequence>
<keyword evidence="2" id="KW-0560">Oxidoreductase</keyword>
<feature type="non-terminal residue" evidence="5">
    <location>
        <position position="162"/>
    </location>
</feature>
<proteinExistence type="inferred from homology"/>
<gene>
    <name evidence="5" type="ORF">S01H4_34635</name>
</gene>
<dbReference type="AlphaFoldDB" id="X0ZYV1"/>
<reference evidence="5" key="1">
    <citation type="journal article" date="2014" name="Front. Microbiol.">
        <title>High frequency of phylogenetically diverse reductive dehalogenase-homologous genes in deep subseafloor sedimentary metagenomes.</title>
        <authorList>
            <person name="Kawai M."/>
            <person name="Futagami T."/>
            <person name="Toyoda A."/>
            <person name="Takaki Y."/>
            <person name="Nishi S."/>
            <person name="Hori S."/>
            <person name="Arai W."/>
            <person name="Tsubouchi T."/>
            <person name="Morono Y."/>
            <person name="Uchiyama I."/>
            <person name="Ito T."/>
            <person name="Fujiyama A."/>
            <person name="Inagaki F."/>
            <person name="Takami H."/>
        </authorList>
    </citation>
    <scope>NUCLEOTIDE SEQUENCE</scope>
    <source>
        <strain evidence="5">Expedition CK06-06</strain>
    </source>
</reference>
<evidence type="ECO:0000313" key="5">
    <source>
        <dbReference type="EMBL" id="GAG74744.1"/>
    </source>
</evidence>
<keyword evidence="3" id="KW-0812">Transmembrane</keyword>
<dbReference type="SUPFAM" id="SSF55469">
    <property type="entry name" value="FMN-dependent nitroreductase-like"/>
    <property type="match status" value="1"/>
</dbReference>
<protein>
    <recommendedName>
        <fullName evidence="4">Nitroreductase domain-containing protein</fullName>
    </recommendedName>
</protein>
<dbReference type="CDD" id="cd02062">
    <property type="entry name" value="Nitro_FMN_reductase"/>
    <property type="match status" value="1"/>
</dbReference>
<dbReference type="PANTHER" id="PTHR43673">
    <property type="entry name" value="NAD(P)H NITROREDUCTASE YDGI-RELATED"/>
    <property type="match status" value="1"/>
</dbReference>